<dbReference type="Pfam" id="PF08669">
    <property type="entry name" value="GCV_T_C"/>
    <property type="match status" value="1"/>
</dbReference>
<comment type="catalytic activity">
    <reaction evidence="6 7">
        <text>N(6)-[(R)-S(8)-aminomethyldihydrolipoyl]-L-lysyl-[protein] + (6S)-5,6,7,8-tetrahydrofolate = N(6)-[(R)-dihydrolipoyl]-L-lysyl-[protein] + (6R)-5,10-methylene-5,6,7,8-tetrahydrofolate + NH4(+)</text>
        <dbReference type="Rhea" id="RHEA:16945"/>
        <dbReference type="Rhea" id="RHEA-COMP:10475"/>
        <dbReference type="Rhea" id="RHEA-COMP:10492"/>
        <dbReference type="ChEBI" id="CHEBI:15636"/>
        <dbReference type="ChEBI" id="CHEBI:28938"/>
        <dbReference type="ChEBI" id="CHEBI:57453"/>
        <dbReference type="ChEBI" id="CHEBI:83100"/>
        <dbReference type="ChEBI" id="CHEBI:83143"/>
        <dbReference type="EC" id="2.1.2.10"/>
    </reaction>
</comment>
<evidence type="ECO:0000256" key="4">
    <source>
        <dbReference type="ARBA" id="ARBA00022679"/>
    </source>
</evidence>
<dbReference type="NCBIfam" id="NF001567">
    <property type="entry name" value="PRK00389.1"/>
    <property type="match status" value="1"/>
</dbReference>
<keyword evidence="12" id="KW-1185">Reference proteome</keyword>
<dbReference type="GO" id="GO:0005960">
    <property type="term" value="C:glycine cleavage complex"/>
    <property type="evidence" value="ECO:0007669"/>
    <property type="project" value="InterPro"/>
</dbReference>
<evidence type="ECO:0000256" key="6">
    <source>
        <dbReference type="ARBA" id="ARBA00047665"/>
    </source>
</evidence>
<dbReference type="Pfam" id="PF01571">
    <property type="entry name" value="GCV_T"/>
    <property type="match status" value="1"/>
</dbReference>
<dbReference type="InterPro" id="IPR029043">
    <property type="entry name" value="GcvT/YgfZ_C"/>
</dbReference>
<gene>
    <name evidence="7 11" type="primary">gcvT</name>
    <name evidence="11" type="ORF">CRI94_01170</name>
</gene>
<comment type="similarity">
    <text evidence="1 7">Belongs to the GcvT family.</text>
</comment>
<dbReference type="HAMAP" id="MF_00259">
    <property type="entry name" value="GcvT"/>
    <property type="match status" value="1"/>
</dbReference>
<dbReference type="AlphaFoldDB" id="A0A2A8D1U0"/>
<dbReference type="InterPro" id="IPR006222">
    <property type="entry name" value="GCVT_N"/>
</dbReference>
<keyword evidence="4 7" id="KW-0808">Transferase</keyword>
<evidence type="ECO:0000256" key="7">
    <source>
        <dbReference type="HAMAP-Rule" id="MF_00259"/>
    </source>
</evidence>
<dbReference type="SUPFAM" id="SSF103025">
    <property type="entry name" value="Folate-binding domain"/>
    <property type="match status" value="1"/>
</dbReference>
<dbReference type="PANTHER" id="PTHR43757:SF2">
    <property type="entry name" value="AMINOMETHYLTRANSFERASE, MITOCHONDRIAL"/>
    <property type="match status" value="1"/>
</dbReference>
<evidence type="ECO:0000259" key="9">
    <source>
        <dbReference type="Pfam" id="PF01571"/>
    </source>
</evidence>
<dbReference type="InterPro" id="IPR013977">
    <property type="entry name" value="GcvT_C"/>
</dbReference>
<evidence type="ECO:0000256" key="1">
    <source>
        <dbReference type="ARBA" id="ARBA00008609"/>
    </source>
</evidence>
<feature type="domain" description="GCVT N-terminal" evidence="9">
    <location>
        <begin position="12"/>
        <end position="270"/>
    </location>
</feature>
<dbReference type="NCBIfam" id="TIGR00528">
    <property type="entry name" value="gcvT"/>
    <property type="match status" value="1"/>
</dbReference>
<dbReference type="InterPro" id="IPR022903">
    <property type="entry name" value="GcvT_bac"/>
</dbReference>
<dbReference type="FunFam" id="4.10.1250.10:FF:000001">
    <property type="entry name" value="Aminomethyltransferase"/>
    <property type="match status" value="1"/>
</dbReference>
<feature type="binding site" evidence="8">
    <location>
        <position position="204"/>
    </location>
    <ligand>
        <name>substrate</name>
    </ligand>
</feature>
<dbReference type="SUPFAM" id="SSF101790">
    <property type="entry name" value="Aminomethyltransferase beta-barrel domain"/>
    <property type="match status" value="1"/>
</dbReference>
<accession>A0A2A8D1U0</accession>
<dbReference type="GO" id="GO:0019464">
    <property type="term" value="P:glycine decarboxylation via glycine cleavage system"/>
    <property type="evidence" value="ECO:0007669"/>
    <property type="project" value="UniProtKB-UniRule"/>
</dbReference>
<evidence type="ECO:0000256" key="5">
    <source>
        <dbReference type="ARBA" id="ARBA00031395"/>
    </source>
</evidence>
<organism evidence="11 12">
    <name type="scientific">Longibacter salinarum</name>
    <dbReference type="NCBI Taxonomy" id="1850348"/>
    <lineage>
        <taxon>Bacteria</taxon>
        <taxon>Pseudomonadati</taxon>
        <taxon>Rhodothermota</taxon>
        <taxon>Rhodothermia</taxon>
        <taxon>Rhodothermales</taxon>
        <taxon>Salisaetaceae</taxon>
        <taxon>Longibacter</taxon>
    </lineage>
</organism>
<dbReference type="GO" id="GO:0004047">
    <property type="term" value="F:aminomethyltransferase activity"/>
    <property type="evidence" value="ECO:0007669"/>
    <property type="project" value="UniProtKB-UniRule"/>
</dbReference>
<comment type="subunit">
    <text evidence="7">The glycine cleavage system is composed of four proteins: P, T, L and H.</text>
</comment>
<dbReference type="PIRSF" id="PIRSF006487">
    <property type="entry name" value="GcvT"/>
    <property type="match status" value="1"/>
</dbReference>
<comment type="function">
    <text evidence="7">The glycine cleavage system catalyzes the degradation of glycine.</text>
</comment>
<keyword evidence="3 7" id="KW-0032">Aminotransferase</keyword>
<dbReference type="EC" id="2.1.2.10" evidence="2 7"/>
<evidence type="ECO:0000313" key="11">
    <source>
        <dbReference type="EMBL" id="PEN14932.1"/>
    </source>
</evidence>
<dbReference type="Gene3D" id="3.30.70.1400">
    <property type="entry name" value="Aminomethyltransferase beta-barrel domains"/>
    <property type="match status" value="1"/>
</dbReference>
<evidence type="ECO:0000313" key="12">
    <source>
        <dbReference type="Proteomes" id="UP000220102"/>
    </source>
</evidence>
<dbReference type="InterPro" id="IPR027266">
    <property type="entry name" value="TrmE/GcvT-like"/>
</dbReference>
<dbReference type="FunFam" id="3.30.70.1400:FF:000001">
    <property type="entry name" value="Aminomethyltransferase"/>
    <property type="match status" value="1"/>
</dbReference>
<dbReference type="OrthoDB" id="9774591at2"/>
<dbReference type="GO" id="GO:0008483">
    <property type="term" value="F:transaminase activity"/>
    <property type="evidence" value="ECO:0007669"/>
    <property type="project" value="UniProtKB-KW"/>
</dbReference>
<evidence type="ECO:0000256" key="3">
    <source>
        <dbReference type="ARBA" id="ARBA00022576"/>
    </source>
</evidence>
<name>A0A2A8D1U0_9BACT</name>
<dbReference type="EMBL" id="PDEQ01000001">
    <property type="protein sequence ID" value="PEN14932.1"/>
    <property type="molecule type" value="Genomic_DNA"/>
</dbReference>
<dbReference type="Proteomes" id="UP000220102">
    <property type="component" value="Unassembled WGS sequence"/>
</dbReference>
<evidence type="ECO:0000256" key="8">
    <source>
        <dbReference type="PIRSR" id="PIRSR006487-1"/>
    </source>
</evidence>
<dbReference type="Gene3D" id="4.10.1250.10">
    <property type="entry name" value="Aminomethyltransferase fragment"/>
    <property type="match status" value="1"/>
</dbReference>
<proteinExistence type="inferred from homology"/>
<dbReference type="Gene3D" id="3.30.1360.120">
    <property type="entry name" value="Probable tRNA modification gtpase trme, domain 1"/>
    <property type="match status" value="1"/>
</dbReference>
<evidence type="ECO:0000256" key="2">
    <source>
        <dbReference type="ARBA" id="ARBA00012616"/>
    </source>
</evidence>
<dbReference type="PANTHER" id="PTHR43757">
    <property type="entry name" value="AMINOMETHYLTRANSFERASE"/>
    <property type="match status" value="1"/>
</dbReference>
<evidence type="ECO:0000259" key="10">
    <source>
        <dbReference type="Pfam" id="PF08669"/>
    </source>
</evidence>
<dbReference type="GO" id="GO:0005829">
    <property type="term" value="C:cytosol"/>
    <property type="evidence" value="ECO:0007669"/>
    <property type="project" value="TreeGrafter"/>
</dbReference>
<dbReference type="InterPro" id="IPR006223">
    <property type="entry name" value="GcvT"/>
</dbReference>
<protein>
    <recommendedName>
        <fullName evidence="2 7">Aminomethyltransferase</fullName>
        <ecNumber evidence="2 7">2.1.2.10</ecNumber>
    </recommendedName>
    <alternativeName>
        <fullName evidence="5 7">Glycine cleavage system T protein</fullName>
    </alternativeName>
</protein>
<comment type="caution">
    <text evidence="11">The sequence shown here is derived from an EMBL/GenBank/DDBJ whole genome shotgun (WGS) entry which is preliminary data.</text>
</comment>
<dbReference type="InterPro" id="IPR028896">
    <property type="entry name" value="GcvT/YgfZ/DmdA"/>
</dbReference>
<feature type="domain" description="Aminomethyltransferase C-terminal" evidence="10">
    <location>
        <begin position="290"/>
        <end position="368"/>
    </location>
</feature>
<dbReference type="Gene3D" id="2.40.30.110">
    <property type="entry name" value="Aminomethyltransferase beta-barrel domains"/>
    <property type="match status" value="1"/>
</dbReference>
<sequence>MAEPDTLQYTPLHDAHLELDARMMAFGGFDMPVQYSSIIEEHRAVREAAGLFDVSHMGEVEVSGPKAFDFVQHLVTNDAGKLYDGRAMYTVMCKEDGGIVDDLLVYRRSEESYLLVINASNIEKDISWMRANNPMDADLINLSNDLALLALQGPKSFEIAQPFVDASLDDLKFYHFREAHDGAFMGLDTAIVSRTGYTGEIGLELYVPAADAVTVWNQLLETGEEHGLIPTGLGARDTLRLEAGYCLYGNDITEETNPYEAGLGWVVKLDAGPFVGREALEAIKTEGPARTLVGFVATERGIPRSGYPIETADGNEIGVVTSGSQSPMLETGIGLGYVPNDAAYSEPGTALRIGGRRPFGIEVRKPPLHKSE</sequence>
<dbReference type="RefSeq" id="WP_098073830.1">
    <property type="nucleotide sequence ID" value="NZ_PDEQ01000001.1"/>
</dbReference>
<reference evidence="11 12" key="1">
    <citation type="submission" date="2017-10" db="EMBL/GenBank/DDBJ databases">
        <title>Draft genome of Longibacter Salinarum.</title>
        <authorList>
            <person name="Goh K.M."/>
            <person name="Shamsir M.S."/>
            <person name="Lim S.W."/>
        </authorList>
    </citation>
    <scope>NUCLEOTIDE SEQUENCE [LARGE SCALE GENOMIC DNA]</scope>
    <source>
        <strain evidence="11 12">KCTC 52045</strain>
    </source>
</reference>